<evidence type="ECO:0000256" key="3">
    <source>
        <dbReference type="ARBA" id="ARBA00023273"/>
    </source>
</evidence>
<evidence type="ECO:0000256" key="2">
    <source>
        <dbReference type="ARBA" id="ARBA00022737"/>
    </source>
</evidence>
<reference evidence="5" key="1">
    <citation type="submission" date="2025-08" db="UniProtKB">
        <authorList>
            <consortium name="RefSeq"/>
        </authorList>
    </citation>
    <scope>IDENTIFICATION</scope>
    <source>
        <tissue evidence="5">Tentacle</tissue>
    </source>
</reference>
<proteinExistence type="predicted"/>
<dbReference type="AlphaFoldDB" id="A0A6P8HCG5"/>
<dbReference type="InterPro" id="IPR052315">
    <property type="entry name" value="MORN4"/>
</dbReference>
<keyword evidence="4" id="KW-1185">Reference proteome</keyword>
<accession>A0A6P8HCG5</accession>
<evidence type="ECO:0000256" key="1">
    <source>
        <dbReference type="ARBA" id="ARBA00004316"/>
    </source>
</evidence>
<dbReference type="SUPFAM" id="SSF82185">
    <property type="entry name" value="Histone H3 K4-specific methyltransferase SET7/9 N-terminal domain"/>
    <property type="match status" value="1"/>
</dbReference>
<name>A0A6P8HCG5_ACTTE</name>
<keyword evidence="2" id="KW-0677">Repeat</keyword>
<evidence type="ECO:0000313" key="5">
    <source>
        <dbReference type="RefSeq" id="XP_031552778.1"/>
    </source>
</evidence>
<dbReference type="InParanoid" id="A0A6P8HCG5"/>
<dbReference type="SMART" id="SM00698">
    <property type="entry name" value="MORN"/>
    <property type="match status" value="4"/>
</dbReference>
<dbReference type="OrthoDB" id="406044at2759"/>
<dbReference type="GO" id="GO:0042995">
    <property type="term" value="C:cell projection"/>
    <property type="evidence" value="ECO:0007669"/>
    <property type="project" value="UniProtKB-SubCell"/>
</dbReference>
<comment type="subcellular location">
    <subcellularLocation>
        <location evidence="1">Cell projection</location>
    </subcellularLocation>
</comment>
<organism evidence="4 5">
    <name type="scientific">Actinia tenebrosa</name>
    <name type="common">Australian red waratah sea anemone</name>
    <dbReference type="NCBI Taxonomy" id="6105"/>
    <lineage>
        <taxon>Eukaryota</taxon>
        <taxon>Metazoa</taxon>
        <taxon>Cnidaria</taxon>
        <taxon>Anthozoa</taxon>
        <taxon>Hexacorallia</taxon>
        <taxon>Actiniaria</taxon>
        <taxon>Actiniidae</taxon>
        <taxon>Actinia</taxon>
    </lineage>
</organism>
<evidence type="ECO:0000313" key="4">
    <source>
        <dbReference type="Proteomes" id="UP000515163"/>
    </source>
</evidence>
<sequence length="166" mass="18062">MNSSQACAWQRYTYPVGDIYDGEWNQEGRKHGYGMLVMTDGTKFVGKFNNGFCEGPGLLKFPDGTSYAGQFAQGKYNGPGTFTRSDGMKFEGEFANGKVDGLGLVTFPDGTHGKPRQEGYFLGTELIDCRKATEAVAKAKQAATEAAEIARTVVTNTEWGKGHVHK</sequence>
<dbReference type="RefSeq" id="XP_031552778.1">
    <property type="nucleotide sequence ID" value="XM_031696918.1"/>
</dbReference>
<dbReference type="GeneID" id="116289962"/>
<dbReference type="GO" id="GO:0048678">
    <property type="term" value="P:response to axon injury"/>
    <property type="evidence" value="ECO:0007669"/>
    <property type="project" value="TreeGrafter"/>
</dbReference>
<protein>
    <submittedName>
        <fullName evidence="5">MORN repeat-containing protein 4-like</fullName>
    </submittedName>
</protein>
<dbReference type="PANTHER" id="PTHR46614:SF1">
    <property type="entry name" value="MORN REPEAT-CONTAINING PROTEIN 4"/>
    <property type="match status" value="1"/>
</dbReference>
<keyword evidence="3" id="KW-0966">Cell projection</keyword>
<gene>
    <name evidence="5" type="primary">LOC116289962</name>
</gene>
<dbReference type="InterPro" id="IPR003409">
    <property type="entry name" value="MORN"/>
</dbReference>
<dbReference type="Gene3D" id="2.20.110.10">
    <property type="entry name" value="Histone H3 K4-specific methyltransferase SET7/9 N-terminal domain"/>
    <property type="match status" value="2"/>
</dbReference>
<dbReference type="PANTHER" id="PTHR46614">
    <property type="entry name" value="MORN REPEAT-CONTAINING PROTEIN 4"/>
    <property type="match status" value="1"/>
</dbReference>
<dbReference type="Pfam" id="PF02493">
    <property type="entry name" value="MORN"/>
    <property type="match status" value="4"/>
</dbReference>
<dbReference type="Proteomes" id="UP000515163">
    <property type="component" value="Unplaced"/>
</dbReference>
<dbReference type="KEGG" id="aten:116289962"/>